<dbReference type="InterPro" id="IPR019186">
    <property type="entry name" value="Nucleolar_protein_12"/>
</dbReference>
<keyword evidence="3" id="KW-0175">Coiled coil</keyword>
<dbReference type="AlphaFoldDB" id="A0A5J9WG62"/>
<dbReference type="GO" id="GO:0019843">
    <property type="term" value="F:rRNA binding"/>
    <property type="evidence" value="ECO:0007669"/>
    <property type="project" value="TreeGrafter"/>
</dbReference>
<dbReference type="GO" id="GO:0005730">
    <property type="term" value="C:nucleolus"/>
    <property type="evidence" value="ECO:0007669"/>
    <property type="project" value="UniProtKB-SubCell"/>
</dbReference>
<evidence type="ECO:0000256" key="3">
    <source>
        <dbReference type="ARBA" id="ARBA00023054"/>
    </source>
</evidence>
<organism evidence="6 7">
    <name type="scientific">Eragrostis curvula</name>
    <name type="common">weeping love grass</name>
    <dbReference type="NCBI Taxonomy" id="38414"/>
    <lineage>
        <taxon>Eukaryota</taxon>
        <taxon>Viridiplantae</taxon>
        <taxon>Streptophyta</taxon>
        <taxon>Embryophyta</taxon>
        <taxon>Tracheophyta</taxon>
        <taxon>Spermatophyta</taxon>
        <taxon>Magnoliopsida</taxon>
        <taxon>Liliopsida</taxon>
        <taxon>Poales</taxon>
        <taxon>Poaceae</taxon>
        <taxon>PACMAD clade</taxon>
        <taxon>Chloridoideae</taxon>
        <taxon>Eragrostideae</taxon>
        <taxon>Eragrostidinae</taxon>
        <taxon>Eragrostis</taxon>
    </lineage>
</organism>
<feature type="compositionally biased region" description="Low complexity" evidence="5">
    <location>
        <begin position="212"/>
        <end position="223"/>
    </location>
</feature>
<dbReference type="Proteomes" id="UP000324897">
    <property type="component" value="Chromosome 5"/>
</dbReference>
<comment type="similarity">
    <text evidence="2">Belongs to the RRP17 family.</text>
</comment>
<feature type="compositionally biased region" description="Basic residues" evidence="5">
    <location>
        <begin position="227"/>
        <end position="261"/>
    </location>
</feature>
<evidence type="ECO:0000313" key="7">
    <source>
        <dbReference type="Proteomes" id="UP000324897"/>
    </source>
</evidence>
<keyword evidence="4" id="KW-0539">Nucleus</keyword>
<reference evidence="6 7" key="1">
    <citation type="journal article" date="2019" name="Sci. Rep.">
        <title>A high-quality genome of Eragrostis curvula grass provides insights into Poaceae evolution and supports new strategies to enhance forage quality.</title>
        <authorList>
            <person name="Carballo J."/>
            <person name="Santos B.A.C.M."/>
            <person name="Zappacosta D."/>
            <person name="Garbus I."/>
            <person name="Selva J.P."/>
            <person name="Gallo C.A."/>
            <person name="Diaz A."/>
            <person name="Albertini E."/>
            <person name="Caccamo M."/>
            <person name="Echenique V."/>
        </authorList>
    </citation>
    <scope>NUCLEOTIDE SEQUENCE [LARGE SCALE GENOMIC DNA]</scope>
    <source>
        <strain evidence="7">cv. Victoria</strain>
        <tissue evidence="6">Leaf</tissue>
    </source>
</reference>
<comment type="caution">
    <text evidence="6">The sequence shown here is derived from an EMBL/GenBank/DDBJ whole genome shotgun (WGS) entry which is preliminary data.</text>
</comment>
<evidence type="ECO:0008006" key="8">
    <source>
        <dbReference type="Google" id="ProtNLM"/>
    </source>
</evidence>
<dbReference type="PANTHER" id="PTHR14577">
    <property type="entry name" value="NUCLEOLAR PROTEIN 12"/>
    <property type="match status" value="1"/>
</dbReference>
<accession>A0A5J9WG62</accession>
<dbReference type="Gramene" id="TVU47031">
    <property type="protein sequence ID" value="TVU47031"/>
    <property type="gene ID" value="EJB05_06607"/>
</dbReference>
<evidence type="ECO:0000256" key="4">
    <source>
        <dbReference type="ARBA" id="ARBA00023242"/>
    </source>
</evidence>
<feature type="region of interest" description="Disordered" evidence="5">
    <location>
        <begin position="188"/>
        <end position="261"/>
    </location>
</feature>
<keyword evidence="7" id="KW-1185">Reference proteome</keyword>
<comment type="subcellular location">
    <subcellularLocation>
        <location evidence="1">Nucleus</location>
        <location evidence="1">Nucleolus</location>
    </subcellularLocation>
</comment>
<evidence type="ECO:0000256" key="2">
    <source>
        <dbReference type="ARBA" id="ARBA00007175"/>
    </source>
</evidence>
<evidence type="ECO:0000256" key="1">
    <source>
        <dbReference type="ARBA" id="ARBA00004604"/>
    </source>
</evidence>
<sequence>MAWEEEEAVEEEYGEEMDASESEEDVVVGQMPTVMVPKHIKKRSLKNKALSVTLDEKALRDFVTGFHKRKKKRRKEAQKVLQEEERKKKIQDRKRDPSRSRRLIAQRFYIPIKDASDYSEELNVILRRLMLCTRKEEKEIAMYGRVLSSDNADGDGLENEGIHSDGEEMETAEIKTYEDAGTRITVTTSEITHDDDDFGPKPIAPVSTSYTNKNPKVVSKKNSTLGVKKKPQKRTFKNKSKSKKGDKKRGTAKGKKSKGRK</sequence>
<protein>
    <recommendedName>
        <fullName evidence="8">Ribosomal RNA-processing protein 17</fullName>
    </recommendedName>
</protein>
<dbReference type="OrthoDB" id="551633at2759"/>
<feature type="region of interest" description="Disordered" evidence="5">
    <location>
        <begin position="1"/>
        <end position="26"/>
    </location>
</feature>
<feature type="region of interest" description="Disordered" evidence="5">
    <location>
        <begin position="67"/>
        <end position="99"/>
    </location>
</feature>
<name>A0A5J9WG62_9POAL</name>
<dbReference type="EMBL" id="RWGY01000004">
    <property type="protein sequence ID" value="TVU47031.1"/>
    <property type="molecule type" value="Genomic_DNA"/>
</dbReference>
<feature type="compositionally biased region" description="Basic and acidic residues" evidence="5">
    <location>
        <begin position="77"/>
        <end position="99"/>
    </location>
</feature>
<evidence type="ECO:0000256" key="5">
    <source>
        <dbReference type="SAM" id="MobiDB-lite"/>
    </source>
</evidence>
<feature type="region of interest" description="Disordered" evidence="5">
    <location>
        <begin position="148"/>
        <end position="168"/>
    </location>
</feature>
<dbReference type="PANTHER" id="PTHR14577:SF0">
    <property type="entry name" value="NUCLEOLAR PROTEIN 12"/>
    <property type="match status" value="1"/>
</dbReference>
<evidence type="ECO:0000313" key="6">
    <source>
        <dbReference type="EMBL" id="TVU47031.1"/>
    </source>
</evidence>
<dbReference type="Pfam" id="PF09805">
    <property type="entry name" value="Nop25"/>
    <property type="match status" value="1"/>
</dbReference>
<feature type="compositionally biased region" description="Basic residues" evidence="5">
    <location>
        <begin position="67"/>
        <end position="76"/>
    </location>
</feature>
<proteinExistence type="inferred from homology"/>
<gene>
    <name evidence="6" type="ORF">EJB05_06607</name>
</gene>